<evidence type="ECO:0000256" key="1">
    <source>
        <dbReference type="ARBA" id="ARBA00004141"/>
    </source>
</evidence>
<evidence type="ECO:0000313" key="9">
    <source>
        <dbReference type="EMBL" id="ADH93452.1"/>
    </source>
</evidence>
<dbReference type="Pfam" id="PF00939">
    <property type="entry name" value="Na_sulph_symp"/>
    <property type="match status" value="1"/>
</dbReference>
<feature type="transmembrane region" description="Helical" evidence="8">
    <location>
        <begin position="340"/>
        <end position="358"/>
    </location>
</feature>
<evidence type="ECO:0000313" key="10">
    <source>
        <dbReference type="Proteomes" id="UP000000376"/>
    </source>
</evidence>
<dbReference type="STRING" id="644284.Arch_1771"/>
<sequence>MRAPVTHESTAISRGSQALPEQGNALIRHFLPVVGGILIAAIIYMIFPDTISDQLRETFAAKDMTVTRHQIAITAAIAVLMGVWWMTEAIPLPATALVPLIALPAFGVVPIKEAAAPYASDTIFLFMGGFFLALAMQRWNLQRRIALVTVLIVGTQPKRLILGFMVATGFLSMWVSNTATAVMMLPIGLSILHTVGDVSEDDASGSTGETRPKLSNFSTALMLGIAYSASIASLSTLIGTPPNVLLRAYLQETHGITLSFGKWMLFAAPMAWAFLLVTWAVLVRIYKPEINELPGGKTVIQRELKAMGRMTVQEYMVAIIFTGGALAWIFLPVVWPEAPINDSGIAMIIALILFITPAKPTQGIALLDWDTAKDIPWDVLLLLGGGLSLSAAFGSSGLSLWIGDQARGLAGLPMILIIVLVAGLIIFLTEMTSNTATAAAFLPIIGAVAVGIGVPVEALVIPVALAATCAFMLPVATPPNAIAYGSGAISIRQMVRVGIWLNLIGIAFITVFSVWVGPLVLGY</sequence>
<feature type="transmembrane region" description="Helical" evidence="8">
    <location>
        <begin position="379"/>
        <end position="402"/>
    </location>
</feature>
<keyword evidence="5 8" id="KW-1133">Transmembrane helix</keyword>
<feature type="transmembrane region" description="Helical" evidence="8">
    <location>
        <begin position="123"/>
        <end position="141"/>
    </location>
</feature>
<feature type="transmembrane region" description="Helical" evidence="8">
    <location>
        <begin position="26"/>
        <end position="47"/>
    </location>
</feature>
<feature type="transmembrane region" description="Helical" evidence="8">
    <location>
        <begin position="161"/>
        <end position="185"/>
    </location>
</feature>
<feature type="transmembrane region" description="Helical" evidence="8">
    <location>
        <begin position="260"/>
        <end position="282"/>
    </location>
</feature>
<dbReference type="RefSeq" id="WP_013170938.1">
    <property type="nucleotide sequence ID" value="NC_014218.1"/>
</dbReference>
<proteinExistence type="inferred from homology"/>
<protein>
    <recommendedName>
        <fullName evidence="3">Sodium-dependent dicarboxylate transporter SdcS</fullName>
    </recommendedName>
    <alternativeName>
        <fullName evidence="7">Na(+)/dicarboxylate symporter</fullName>
    </alternativeName>
</protein>
<evidence type="ECO:0000256" key="8">
    <source>
        <dbReference type="SAM" id="Phobius"/>
    </source>
</evidence>
<organism evidence="9 10">
    <name type="scientific">Arcanobacterium haemolyticum (strain ATCC 9345 / DSM 20595 / CCM 5947 / CCUG 17215 / LMG 16163 / NBRC 15585 / NCTC 8452 / 11018)</name>
    <dbReference type="NCBI Taxonomy" id="644284"/>
    <lineage>
        <taxon>Bacteria</taxon>
        <taxon>Bacillati</taxon>
        <taxon>Actinomycetota</taxon>
        <taxon>Actinomycetes</taxon>
        <taxon>Actinomycetales</taxon>
        <taxon>Actinomycetaceae</taxon>
        <taxon>Arcanobacterium</taxon>
    </lineage>
</organism>
<evidence type="ECO:0000256" key="3">
    <source>
        <dbReference type="ARBA" id="ARBA00020150"/>
    </source>
</evidence>
<comment type="subcellular location">
    <subcellularLocation>
        <location evidence="1">Membrane</location>
        <topology evidence="1">Multi-pass membrane protein</topology>
    </subcellularLocation>
</comment>
<feature type="transmembrane region" description="Helical" evidence="8">
    <location>
        <begin position="68"/>
        <end position="86"/>
    </location>
</feature>
<keyword evidence="10" id="KW-1185">Reference proteome</keyword>
<dbReference type="HOGENOM" id="CLU_005170_0_0_11"/>
<dbReference type="eggNOG" id="COG0471">
    <property type="taxonomic scope" value="Bacteria"/>
</dbReference>
<dbReference type="InterPro" id="IPR001898">
    <property type="entry name" value="SLC13A/DASS"/>
</dbReference>
<feature type="transmembrane region" description="Helical" evidence="8">
    <location>
        <begin position="497"/>
        <end position="521"/>
    </location>
</feature>
<dbReference type="GO" id="GO:1905039">
    <property type="term" value="P:carboxylic acid transmembrane transport"/>
    <property type="evidence" value="ECO:0007669"/>
    <property type="project" value="UniProtKB-ARBA"/>
</dbReference>
<feature type="transmembrane region" description="Helical" evidence="8">
    <location>
        <begin position="315"/>
        <end position="334"/>
    </location>
</feature>
<dbReference type="PANTHER" id="PTHR10283:SF82">
    <property type="entry name" value="SOLUTE CARRIER FAMILY 13 MEMBER 2"/>
    <property type="match status" value="1"/>
</dbReference>
<accession>D7BLC2</accession>
<comment type="similarity">
    <text evidence="2">Belongs to the SLC13A/DASS transporter (TC 2.A.47) family. NADC subfamily.</text>
</comment>
<dbReference type="GO" id="GO:0008514">
    <property type="term" value="F:organic anion transmembrane transporter activity"/>
    <property type="evidence" value="ECO:0007669"/>
    <property type="project" value="UniProtKB-ARBA"/>
</dbReference>
<evidence type="ECO:0000256" key="5">
    <source>
        <dbReference type="ARBA" id="ARBA00022989"/>
    </source>
</evidence>
<dbReference type="OrthoDB" id="9766267at2"/>
<evidence type="ECO:0000256" key="6">
    <source>
        <dbReference type="ARBA" id="ARBA00023136"/>
    </source>
</evidence>
<dbReference type="CDD" id="cd01115">
    <property type="entry name" value="SLC13_permease"/>
    <property type="match status" value="1"/>
</dbReference>
<feature type="transmembrane region" description="Helical" evidence="8">
    <location>
        <begin position="435"/>
        <end position="453"/>
    </location>
</feature>
<feature type="transmembrane region" description="Helical" evidence="8">
    <location>
        <begin position="408"/>
        <end position="428"/>
    </location>
</feature>
<keyword evidence="4 8" id="KW-0812">Transmembrane</keyword>
<evidence type="ECO:0000256" key="4">
    <source>
        <dbReference type="ARBA" id="ARBA00022692"/>
    </source>
</evidence>
<dbReference type="AlphaFoldDB" id="D7BLC2"/>
<feature type="transmembrane region" description="Helical" evidence="8">
    <location>
        <begin position="459"/>
        <end position="476"/>
    </location>
</feature>
<evidence type="ECO:0000256" key="7">
    <source>
        <dbReference type="ARBA" id="ARBA00031174"/>
    </source>
</evidence>
<evidence type="ECO:0000256" key="2">
    <source>
        <dbReference type="ARBA" id="ARBA00006772"/>
    </source>
</evidence>
<keyword evidence="6 8" id="KW-0472">Membrane</keyword>
<dbReference type="NCBIfam" id="TIGR00785">
    <property type="entry name" value="dass"/>
    <property type="match status" value="1"/>
</dbReference>
<dbReference type="GO" id="GO:0005886">
    <property type="term" value="C:plasma membrane"/>
    <property type="evidence" value="ECO:0007669"/>
    <property type="project" value="TreeGrafter"/>
</dbReference>
<reference evidence="9 10" key="1">
    <citation type="journal article" date="2010" name="Stand. Genomic Sci.">
        <title>Complete genome sequence of Arcanobacterium haemolyticum type strain (11018).</title>
        <authorList>
            <person name="Yasawong M."/>
            <person name="Teshima H."/>
            <person name="Lapidus A."/>
            <person name="Nolan M."/>
            <person name="Lucas S."/>
            <person name="Glavina Del Rio T."/>
            <person name="Tice H."/>
            <person name="Cheng J."/>
            <person name="Bruce D."/>
            <person name="Detter C."/>
            <person name="Tapia R."/>
            <person name="Han C."/>
            <person name="Goodwin L."/>
            <person name="Pitluck S."/>
            <person name="Liolios K."/>
            <person name="Ivanova N."/>
            <person name="Mavromatis K."/>
            <person name="Mikhailova N."/>
            <person name="Pati A."/>
            <person name="Chen A."/>
            <person name="Palaniappan K."/>
            <person name="Land M."/>
            <person name="Hauser L."/>
            <person name="Chang Y."/>
            <person name="Jeffries C."/>
            <person name="Rohde M."/>
            <person name="Sikorski J."/>
            <person name="Pukall R."/>
            <person name="Goker M."/>
            <person name="Woyke T."/>
            <person name="Bristow J."/>
            <person name="Eisen J."/>
            <person name="Markowitz V."/>
            <person name="Hugenholtz P."/>
            <person name="Kyrpides N."/>
            <person name="Klenk H."/>
        </authorList>
    </citation>
    <scope>NUCLEOTIDE SEQUENCE [LARGE SCALE GENOMIC DNA]</scope>
    <source>
        <strain evidence="10">ATCC 9345 / DSM 20595 / CCUG 17215 / LMG 16163 / NBRC 15585 / NCTC 8452 / 11018</strain>
    </source>
</reference>
<dbReference type="EMBL" id="CP002045">
    <property type="protein sequence ID" value="ADH93452.1"/>
    <property type="molecule type" value="Genomic_DNA"/>
</dbReference>
<dbReference type="KEGG" id="ahe:Arch_1771"/>
<dbReference type="Proteomes" id="UP000000376">
    <property type="component" value="Chromosome"/>
</dbReference>
<name>D7BLC2_ARCHD</name>
<dbReference type="PANTHER" id="PTHR10283">
    <property type="entry name" value="SOLUTE CARRIER FAMILY 13 MEMBER"/>
    <property type="match status" value="1"/>
</dbReference>
<gene>
    <name evidence="9" type="ordered locus">Arch_1771</name>
</gene>